<comment type="caution">
    <text evidence="3">The sequence shown here is derived from an EMBL/GenBank/DDBJ whole genome shotgun (WGS) entry which is preliminary data.</text>
</comment>
<protein>
    <submittedName>
        <fullName evidence="3">F420-dependent oxidoreductase, G6PDH family</fullName>
    </submittedName>
</protein>
<feature type="domain" description="Luciferase-like" evidence="2">
    <location>
        <begin position="7"/>
        <end position="291"/>
    </location>
</feature>
<dbReference type="GO" id="GO:0016705">
    <property type="term" value="F:oxidoreductase activity, acting on paired donors, with incorporation or reduction of molecular oxygen"/>
    <property type="evidence" value="ECO:0007669"/>
    <property type="project" value="InterPro"/>
</dbReference>
<keyword evidence="1" id="KW-0560">Oxidoreductase</keyword>
<dbReference type="InterPro" id="IPR036661">
    <property type="entry name" value="Luciferase-like_sf"/>
</dbReference>
<sequence length="331" mass="36229">MKIGYKLSSEAFGPDELVRQAVRAEEVGFDFVEMSDHFHPWLDEQGHSPFTWTVFGTIAARTERIGLATGVTCPTVRYHPAVIAQAAATLALLSHGRFTLGVGSGERLNEHVVGPGFPQSVRERQERLREALEIIRLLWQGGYQSYPGKHLRLESARVFDLPEQPPPIAVAAGGAASARLAAELGDGLFATEPRPRLVRHYRQAGGSGPRYAEVPVAWAPDEHTAAQAVLRTSRWFVTGWKVMSELPNPASFDAASSTVREEDVLGAFACGPDPQRHVAVAQPYVDAGFDHLVLQNAGPDPDGFFDFYQRELAERLRQLTPRDSGEPSQAG</sequence>
<dbReference type="AlphaFoldDB" id="A0AAE3KIB9"/>
<dbReference type="InterPro" id="IPR050564">
    <property type="entry name" value="F420-G6PD/mer"/>
</dbReference>
<evidence type="ECO:0000259" key="2">
    <source>
        <dbReference type="Pfam" id="PF00296"/>
    </source>
</evidence>
<dbReference type="PANTHER" id="PTHR43244:SF1">
    <property type="entry name" value="5,10-METHYLENETETRAHYDROMETHANOPTERIN REDUCTASE"/>
    <property type="match status" value="1"/>
</dbReference>
<dbReference type="RefSeq" id="WP_253775046.1">
    <property type="nucleotide sequence ID" value="NZ_JAMTCK010000011.1"/>
</dbReference>
<dbReference type="Gene3D" id="3.20.20.30">
    <property type="entry name" value="Luciferase-like domain"/>
    <property type="match status" value="1"/>
</dbReference>
<evidence type="ECO:0000313" key="3">
    <source>
        <dbReference type="EMBL" id="MCP2167812.1"/>
    </source>
</evidence>
<dbReference type="Proteomes" id="UP001206128">
    <property type="component" value="Unassembled WGS sequence"/>
</dbReference>
<organism evidence="3 4">
    <name type="scientific">Goodfellowiella coeruleoviolacea</name>
    <dbReference type="NCBI Taxonomy" id="334858"/>
    <lineage>
        <taxon>Bacteria</taxon>
        <taxon>Bacillati</taxon>
        <taxon>Actinomycetota</taxon>
        <taxon>Actinomycetes</taxon>
        <taxon>Pseudonocardiales</taxon>
        <taxon>Pseudonocardiaceae</taxon>
        <taxon>Goodfellowiella</taxon>
    </lineage>
</organism>
<evidence type="ECO:0000256" key="1">
    <source>
        <dbReference type="ARBA" id="ARBA00023002"/>
    </source>
</evidence>
<dbReference type="PANTHER" id="PTHR43244">
    <property type="match status" value="1"/>
</dbReference>
<dbReference type="Pfam" id="PF00296">
    <property type="entry name" value="Bac_luciferase"/>
    <property type="match status" value="1"/>
</dbReference>
<dbReference type="InterPro" id="IPR019945">
    <property type="entry name" value="F420_G6P_DH-rel"/>
</dbReference>
<dbReference type="CDD" id="cd01097">
    <property type="entry name" value="Tetrahydromethanopterin_reductase"/>
    <property type="match status" value="1"/>
</dbReference>
<keyword evidence="4" id="KW-1185">Reference proteome</keyword>
<dbReference type="SUPFAM" id="SSF51679">
    <property type="entry name" value="Bacterial luciferase-like"/>
    <property type="match status" value="1"/>
</dbReference>
<evidence type="ECO:0000313" key="4">
    <source>
        <dbReference type="Proteomes" id="UP001206128"/>
    </source>
</evidence>
<gene>
    <name evidence="3" type="ORF">LX83_004685</name>
</gene>
<dbReference type="InterPro" id="IPR011251">
    <property type="entry name" value="Luciferase-like_dom"/>
</dbReference>
<dbReference type="EMBL" id="JAMTCK010000011">
    <property type="protein sequence ID" value="MCP2167812.1"/>
    <property type="molecule type" value="Genomic_DNA"/>
</dbReference>
<proteinExistence type="predicted"/>
<dbReference type="NCBIfam" id="TIGR03557">
    <property type="entry name" value="F420_G6P_family"/>
    <property type="match status" value="1"/>
</dbReference>
<accession>A0AAE3KIB9</accession>
<reference evidence="3" key="1">
    <citation type="submission" date="2022-06" db="EMBL/GenBank/DDBJ databases">
        <title>Genomic Encyclopedia of Archaeal and Bacterial Type Strains, Phase II (KMG-II): from individual species to whole genera.</title>
        <authorList>
            <person name="Goeker M."/>
        </authorList>
    </citation>
    <scope>NUCLEOTIDE SEQUENCE</scope>
    <source>
        <strain evidence="3">DSM 43935</strain>
    </source>
</reference>
<name>A0AAE3KIB9_9PSEU</name>